<dbReference type="PROSITE" id="PS51352">
    <property type="entry name" value="THIOREDOXIN_2"/>
    <property type="match status" value="2"/>
</dbReference>
<keyword evidence="3" id="KW-1133">Transmembrane helix</keyword>
<evidence type="ECO:0000259" key="4">
    <source>
        <dbReference type="PROSITE" id="PS51352"/>
    </source>
</evidence>
<dbReference type="PANTHER" id="PTHR45672:SF3">
    <property type="entry name" value="THIOREDOXIN DOMAIN-CONTAINING PROTEIN 5"/>
    <property type="match status" value="1"/>
</dbReference>
<dbReference type="InterPro" id="IPR051063">
    <property type="entry name" value="PDI"/>
</dbReference>
<gene>
    <name evidence="5" type="ORF">AYI68_g3556</name>
</gene>
<dbReference type="Pfam" id="PF00085">
    <property type="entry name" value="Thioredoxin"/>
    <property type="match status" value="3"/>
</dbReference>
<protein>
    <submittedName>
        <fullName evidence="5">Thioredoxin domain-containing protein 5</fullName>
    </submittedName>
</protein>
<name>A0A1R0GZL9_9FUNG</name>
<dbReference type="GO" id="GO:0003756">
    <property type="term" value="F:protein disulfide isomerase activity"/>
    <property type="evidence" value="ECO:0007669"/>
    <property type="project" value="TreeGrafter"/>
</dbReference>
<evidence type="ECO:0000313" key="5">
    <source>
        <dbReference type="EMBL" id="OLY82326.1"/>
    </source>
</evidence>
<dbReference type="Proteomes" id="UP000187455">
    <property type="component" value="Unassembled WGS sequence"/>
</dbReference>
<evidence type="ECO:0000313" key="6">
    <source>
        <dbReference type="Proteomes" id="UP000187455"/>
    </source>
</evidence>
<dbReference type="OrthoDB" id="72053at2759"/>
<comment type="caution">
    <text evidence="5">The sequence shown here is derived from an EMBL/GenBank/DDBJ whole genome shotgun (WGS) entry which is preliminary data.</text>
</comment>
<dbReference type="CDD" id="cd02961">
    <property type="entry name" value="PDI_a_family"/>
    <property type="match status" value="3"/>
</dbReference>
<dbReference type="InterPro" id="IPR017937">
    <property type="entry name" value="Thioredoxin_CS"/>
</dbReference>
<dbReference type="InterPro" id="IPR013766">
    <property type="entry name" value="Thioredoxin_domain"/>
</dbReference>
<accession>A0A1R0GZL9</accession>
<feature type="domain" description="Thioredoxin" evidence="4">
    <location>
        <begin position="52"/>
        <end position="179"/>
    </location>
</feature>
<dbReference type="PROSITE" id="PS00194">
    <property type="entry name" value="THIOREDOXIN_1"/>
    <property type="match status" value="1"/>
</dbReference>
<reference evidence="5 6" key="1">
    <citation type="journal article" date="2016" name="Mol. Biol. Evol.">
        <title>Genome-Wide Survey of Gut Fungi (Harpellales) Reveals the First Horizontally Transferred Ubiquitin Gene from a Mosquito Host.</title>
        <authorList>
            <person name="Wang Y."/>
            <person name="White M.M."/>
            <person name="Kvist S."/>
            <person name="Moncalvo J.M."/>
        </authorList>
    </citation>
    <scope>NUCLEOTIDE SEQUENCE [LARGE SCALE GENOMIC DNA]</scope>
    <source>
        <strain evidence="5 6">ALG-7-W6</strain>
    </source>
</reference>
<keyword evidence="6" id="KW-1185">Reference proteome</keyword>
<dbReference type="GO" id="GO:0006457">
    <property type="term" value="P:protein folding"/>
    <property type="evidence" value="ECO:0007669"/>
    <property type="project" value="TreeGrafter"/>
</dbReference>
<sequence length="889" mass="100266">MKLYFHIYNIFGFIALLPKFNSSQVLSSASPAKNQKIYHISDNESFKASFDSNRGRKILKRELPTIGETVDLFKDNFPDFLSTGLKLIKYYSPKCGACNMLKPVWEKVAADFGSKNPKTPVFGNFNCLINQDICGEQGIEVWPTVIAYFNGVKLDSFRGFKEAPIVSDFVSTVLRTIEKDPKSQAPSTSVFNPVDIQTSKDIAVGNSKSDVSNIKTPALTIDPSLEIQNSIVLKDSNFISSTGSNSWLIKFHTPTCPYCVKLAPIWTEFTDSMAKEANSAGLYFGEVNCLENNICKKQKIDGYPTINFYKNGSLIEEIVNTSIGELKSFASTFIKDSQKILSADTPLQEDKLKEVVVQEDKLKEVVVQEDKLKEVVVQEDKLKEVVIQEDLSNDTTSTILGIDPPSDKKISVDSKTSDIEIYLQNVGKVLDNAQFANYNDDYVKLTDSNYNKYLKNSLWVVAFFTPGCPECDSLEKNMVRFARNKKGAVNVGYVDCKKNPQLCDSQSSSVFPTIKLIYNSYSTEYLDRLMHSSQISKFISDIRFSKSDVSSYHNSNEITDVNNLSYEEMKFNQNNPMFVFIKKSSTNLNLSLSRLASIISMNGNLFHYSKDESLQVYLYNEFSGEDKISSSSQIDSDFLVAIFDGVIKKFPGDFSDVFQISDWMYEARKSCYRKSLLELDLGNFNSYINNTDIMALAVIDPSAQSISNEMKMSLKESSADFKLYLSTDQAFANKKVEFLFVNGINFQSYISKVFGLTPNEYPALVFLEPKNNYFYLPYSAGSAISNIKSSKLFSNLNRIDLNAFVKSIPNFVEEHNPNHPFLRQFMSKQLVQKISAFSSTPKEKASKSNEGRNLAIIFGVLIFIALVLIVLRSHFKNKKYSELPLHKSN</sequence>
<keyword evidence="3" id="KW-0472">Membrane</keyword>
<dbReference type="STRING" id="133383.A0A1R0GZL9"/>
<feature type="transmembrane region" description="Helical" evidence="3">
    <location>
        <begin position="854"/>
        <end position="871"/>
    </location>
</feature>
<dbReference type="InterPro" id="IPR036249">
    <property type="entry name" value="Thioredoxin-like_sf"/>
</dbReference>
<keyword evidence="2" id="KW-0732">Signal</keyword>
<dbReference type="PANTHER" id="PTHR45672">
    <property type="entry name" value="PROTEIN DISULFIDE-ISOMERASE C17H9.14C-RELATED"/>
    <property type="match status" value="1"/>
</dbReference>
<dbReference type="AlphaFoldDB" id="A0A1R0GZL9"/>
<evidence type="ECO:0000256" key="2">
    <source>
        <dbReference type="ARBA" id="ARBA00022729"/>
    </source>
</evidence>
<dbReference type="GO" id="GO:0005783">
    <property type="term" value="C:endoplasmic reticulum"/>
    <property type="evidence" value="ECO:0007669"/>
    <property type="project" value="TreeGrafter"/>
</dbReference>
<comment type="similarity">
    <text evidence="1">Belongs to the protein disulfide isomerase family.</text>
</comment>
<keyword evidence="3" id="KW-0812">Transmembrane</keyword>
<dbReference type="Gene3D" id="3.40.30.10">
    <property type="entry name" value="Glutaredoxin"/>
    <property type="match status" value="3"/>
</dbReference>
<feature type="domain" description="Thioredoxin" evidence="4">
    <location>
        <begin position="210"/>
        <end position="339"/>
    </location>
</feature>
<proteinExistence type="inferred from homology"/>
<organism evidence="5 6">
    <name type="scientific">Smittium mucronatum</name>
    <dbReference type="NCBI Taxonomy" id="133383"/>
    <lineage>
        <taxon>Eukaryota</taxon>
        <taxon>Fungi</taxon>
        <taxon>Fungi incertae sedis</taxon>
        <taxon>Zoopagomycota</taxon>
        <taxon>Kickxellomycotina</taxon>
        <taxon>Harpellomycetes</taxon>
        <taxon>Harpellales</taxon>
        <taxon>Legeriomycetaceae</taxon>
        <taxon>Smittium</taxon>
    </lineage>
</organism>
<dbReference type="SUPFAM" id="SSF52833">
    <property type="entry name" value="Thioredoxin-like"/>
    <property type="match status" value="3"/>
</dbReference>
<evidence type="ECO:0000256" key="1">
    <source>
        <dbReference type="ARBA" id="ARBA00006347"/>
    </source>
</evidence>
<dbReference type="EMBL" id="LSSL01001646">
    <property type="protein sequence ID" value="OLY82326.1"/>
    <property type="molecule type" value="Genomic_DNA"/>
</dbReference>
<evidence type="ECO:0000256" key="3">
    <source>
        <dbReference type="SAM" id="Phobius"/>
    </source>
</evidence>